<feature type="domain" description="Reverse transcriptase thumb" evidence="7">
    <location>
        <begin position="7"/>
        <end position="62"/>
    </location>
</feature>
<evidence type="ECO:0000256" key="6">
    <source>
        <dbReference type="ARBA" id="ARBA00022918"/>
    </source>
</evidence>
<dbReference type="GO" id="GO:0035613">
    <property type="term" value="F:RNA stem-loop binding"/>
    <property type="evidence" value="ECO:0007669"/>
    <property type="project" value="TreeGrafter"/>
</dbReference>
<dbReference type="AlphaFoldDB" id="A0A7L2L7L3"/>
<comment type="caution">
    <text evidence="8">The sequence shown here is derived from an EMBL/GenBank/DDBJ whole genome shotgun (WGS) entry which is preliminary data.</text>
</comment>
<evidence type="ECO:0000256" key="3">
    <source>
        <dbReference type="ARBA" id="ARBA00022722"/>
    </source>
</evidence>
<dbReference type="GO" id="GO:0016787">
    <property type="term" value="F:hydrolase activity"/>
    <property type="evidence" value="ECO:0007669"/>
    <property type="project" value="UniProtKB-KW"/>
</dbReference>
<evidence type="ECO:0000313" key="8">
    <source>
        <dbReference type="EMBL" id="NXR43322.1"/>
    </source>
</evidence>
<dbReference type="OrthoDB" id="422540at2759"/>
<keyword evidence="1" id="KW-0808">Transferase</keyword>
<evidence type="ECO:0000256" key="5">
    <source>
        <dbReference type="ARBA" id="ARBA00022801"/>
    </source>
</evidence>
<reference evidence="8 9" key="1">
    <citation type="submission" date="2019-09" db="EMBL/GenBank/DDBJ databases">
        <title>Bird 10,000 Genomes (B10K) Project - Family phase.</title>
        <authorList>
            <person name="Zhang G."/>
        </authorList>
    </citation>
    <scope>NUCLEOTIDE SEQUENCE [LARGE SCALE GENOMIC DNA]</scope>
    <source>
        <strain evidence="8">B10K-DU-001-36</strain>
        <tissue evidence="8">Muscle</tissue>
    </source>
</reference>
<name>A0A7L2L7L3_9PASS</name>
<dbReference type="SUPFAM" id="SSF56672">
    <property type="entry name" value="DNA/RNA polymerases"/>
    <property type="match status" value="1"/>
</dbReference>
<feature type="non-terminal residue" evidence="8">
    <location>
        <position position="76"/>
    </location>
</feature>
<keyword evidence="4" id="KW-0255">Endonuclease</keyword>
<organism evidence="8 9">
    <name type="scientific">Zosterops hypoxanthus</name>
    <dbReference type="NCBI Taxonomy" id="2485327"/>
    <lineage>
        <taxon>Eukaryota</taxon>
        <taxon>Metazoa</taxon>
        <taxon>Chordata</taxon>
        <taxon>Craniata</taxon>
        <taxon>Vertebrata</taxon>
        <taxon>Euteleostomi</taxon>
        <taxon>Archelosauria</taxon>
        <taxon>Archosauria</taxon>
        <taxon>Dinosauria</taxon>
        <taxon>Saurischia</taxon>
        <taxon>Theropoda</taxon>
        <taxon>Coelurosauria</taxon>
        <taxon>Aves</taxon>
        <taxon>Neognathae</taxon>
        <taxon>Neoaves</taxon>
        <taxon>Telluraves</taxon>
        <taxon>Australaves</taxon>
        <taxon>Passeriformes</taxon>
        <taxon>Sylvioidea</taxon>
        <taxon>Zosteropidae</taxon>
        <taxon>Zosterops</taxon>
    </lineage>
</organism>
<dbReference type="GO" id="GO:0004519">
    <property type="term" value="F:endonuclease activity"/>
    <property type="evidence" value="ECO:0007669"/>
    <property type="project" value="UniProtKB-KW"/>
</dbReference>
<dbReference type="EMBL" id="VWYL01032929">
    <property type="protein sequence ID" value="NXR43322.1"/>
    <property type="molecule type" value="Genomic_DNA"/>
</dbReference>
<keyword evidence="5" id="KW-0378">Hydrolase</keyword>
<evidence type="ECO:0000259" key="7">
    <source>
        <dbReference type="Pfam" id="PF06817"/>
    </source>
</evidence>
<keyword evidence="6" id="KW-0695">RNA-directed DNA polymerase</keyword>
<sequence length="76" mass="8578">IKLWTSVNTLQDLQQLLGEISWVRSVLGITNYDLAPLFNLLRGDCDIKSPRTLTPETQKALEKVTEAFQKTSTLLC</sequence>
<dbReference type="GO" id="GO:0003964">
    <property type="term" value="F:RNA-directed DNA polymerase activity"/>
    <property type="evidence" value="ECO:0007669"/>
    <property type="project" value="UniProtKB-KW"/>
</dbReference>
<gene>
    <name evidence="8" type="primary">Hervk_6</name>
    <name evidence="8" type="ORF">ZOSHYP_R15229</name>
</gene>
<dbReference type="Pfam" id="PF06817">
    <property type="entry name" value="RVT_thumb"/>
    <property type="match status" value="1"/>
</dbReference>
<feature type="non-terminal residue" evidence="8">
    <location>
        <position position="1"/>
    </location>
</feature>
<protein>
    <submittedName>
        <fullName evidence="8">PO113 protein</fullName>
    </submittedName>
</protein>
<accession>A0A7L2L7L3</accession>
<dbReference type="Proteomes" id="UP000549157">
    <property type="component" value="Unassembled WGS sequence"/>
</dbReference>
<dbReference type="InterPro" id="IPR010661">
    <property type="entry name" value="RVT_thumb"/>
</dbReference>
<dbReference type="PANTHER" id="PTHR41694:SF3">
    <property type="entry name" value="RNA-DIRECTED DNA POLYMERASE-RELATED"/>
    <property type="match status" value="1"/>
</dbReference>
<evidence type="ECO:0000313" key="9">
    <source>
        <dbReference type="Proteomes" id="UP000549157"/>
    </source>
</evidence>
<dbReference type="Gene3D" id="3.30.70.270">
    <property type="match status" value="1"/>
</dbReference>
<dbReference type="InterPro" id="IPR043128">
    <property type="entry name" value="Rev_trsase/Diguanyl_cyclase"/>
</dbReference>
<evidence type="ECO:0000256" key="2">
    <source>
        <dbReference type="ARBA" id="ARBA00022695"/>
    </source>
</evidence>
<proteinExistence type="predicted"/>
<dbReference type="PANTHER" id="PTHR41694">
    <property type="entry name" value="ENDOGENOUS RETROVIRUS GROUP K MEMBER POL PROTEIN"/>
    <property type="match status" value="1"/>
</dbReference>
<keyword evidence="9" id="KW-1185">Reference proteome</keyword>
<keyword evidence="2" id="KW-0548">Nucleotidyltransferase</keyword>
<evidence type="ECO:0000256" key="1">
    <source>
        <dbReference type="ARBA" id="ARBA00022679"/>
    </source>
</evidence>
<keyword evidence="3" id="KW-0540">Nuclease</keyword>
<dbReference type="InterPro" id="IPR043502">
    <property type="entry name" value="DNA/RNA_pol_sf"/>
</dbReference>
<evidence type="ECO:0000256" key="4">
    <source>
        <dbReference type="ARBA" id="ARBA00022759"/>
    </source>
</evidence>